<dbReference type="InterPro" id="IPR002653">
    <property type="entry name" value="Znf_A20"/>
</dbReference>
<evidence type="ECO:0000313" key="8">
    <source>
        <dbReference type="Proteomes" id="UP000515125"/>
    </source>
</evidence>
<dbReference type="GO" id="GO:0008270">
    <property type="term" value="F:zinc ion binding"/>
    <property type="evidence" value="ECO:0007669"/>
    <property type="project" value="UniProtKB-KW"/>
</dbReference>
<evidence type="ECO:0000313" key="9">
    <source>
        <dbReference type="RefSeq" id="XP_026194083.1"/>
    </source>
</evidence>
<dbReference type="Proteomes" id="UP000515125">
    <property type="component" value="Unplaced"/>
</dbReference>
<dbReference type="InterPro" id="IPR050652">
    <property type="entry name" value="AN1_A20_ZnFinger"/>
</dbReference>
<dbReference type="SUPFAM" id="SSF57716">
    <property type="entry name" value="Glucocorticoid receptor-like (DNA-binding domain)"/>
    <property type="match status" value="1"/>
</dbReference>
<reference evidence="9" key="1">
    <citation type="submission" date="2025-08" db="UniProtKB">
        <authorList>
            <consortium name="RefSeq"/>
        </authorList>
    </citation>
    <scope>IDENTIFICATION</scope>
</reference>
<accession>A0A6P6S1S0</accession>
<dbReference type="OrthoDB" id="428577at2759"/>
<keyword evidence="3" id="KW-0862">Zinc</keyword>
<proteinExistence type="predicted"/>
<keyword evidence="2 4" id="KW-0863">Zinc-finger</keyword>
<evidence type="ECO:0000259" key="7">
    <source>
        <dbReference type="PROSITE" id="PS51039"/>
    </source>
</evidence>
<dbReference type="Gene3D" id="4.10.1110.10">
    <property type="entry name" value="AN1-like Zinc finger"/>
    <property type="match status" value="1"/>
</dbReference>
<gene>
    <name evidence="9" type="primary">LOC113147511</name>
</gene>
<dbReference type="Pfam" id="PF01428">
    <property type="entry name" value="zf-AN1"/>
    <property type="match status" value="1"/>
</dbReference>
<dbReference type="AlphaFoldDB" id="A0A6P6S1S0"/>
<dbReference type="SMART" id="SM00154">
    <property type="entry name" value="ZnF_AN1"/>
    <property type="match status" value="1"/>
</dbReference>
<dbReference type="GeneID" id="113147511"/>
<dbReference type="GO" id="GO:0003677">
    <property type="term" value="F:DNA binding"/>
    <property type="evidence" value="ECO:0007669"/>
    <property type="project" value="InterPro"/>
</dbReference>
<dbReference type="RefSeq" id="XP_026194083.1">
    <property type="nucleotide sequence ID" value="XM_026338298.1"/>
</dbReference>
<evidence type="ECO:0000256" key="2">
    <source>
        <dbReference type="ARBA" id="ARBA00022771"/>
    </source>
</evidence>
<dbReference type="SMART" id="SM00259">
    <property type="entry name" value="ZnF_A20"/>
    <property type="match status" value="1"/>
</dbReference>
<sequence length="241" mass="24782">MSSEQHENERPSAPPLCANNCGFYGSPANRNLCSKCYREFLKAEDAAAATATPCSRSRALPQQQKQSAGAAAAKAKAVTDAAAQEQPAASASEQTAAAAAAARQEASTDAAPAGGPASSAPPFAASEPLTTAGTQSVETAAADAANAFPSDGPQEAVAPPSPASAPAGSVSGGPGRGKASRCQKCNRKVGLLGFMCRCGFAFCGEHRYADAHECMFDYKAFEREQLRKQNNRVVAEKLQKL</sequence>
<evidence type="ECO:0000256" key="5">
    <source>
        <dbReference type="SAM" id="MobiDB-lite"/>
    </source>
</evidence>
<evidence type="ECO:0000259" key="6">
    <source>
        <dbReference type="PROSITE" id="PS51036"/>
    </source>
</evidence>
<name>A0A6P6S1S0_9EIME</name>
<dbReference type="PROSITE" id="PS51036">
    <property type="entry name" value="ZF_A20"/>
    <property type="match status" value="1"/>
</dbReference>
<protein>
    <submittedName>
        <fullName evidence="9">Zinc finger A20 and AN1 domain-containing stress-associated protein 9-like</fullName>
    </submittedName>
</protein>
<feature type="compositionally biased region" description="Low complexity" evidence="5">
    <location>
        <begin position="62"/>
        <end position="126"/>
    </location>
</feature>
<evidence type="ECO:0000256" key="1">
    <source>
        <dbReference type="ARBA" id="ARBA00022723"/>
    </source>
</evidence>
<dbReference type="InterPro" id="IPR000058">
    <property type="entry name" value="Znf_AN1"/>
</dbReference>
<feature type="domain" description="A20-type" evidence="6">
    <location>
        <begin position="11"/>
        <end position="45"/>
    </location>
</feature>
<dbReference type="Pfam" id="PF01754">
    <property type="entry name" value="zf-A20"/>
    <property type="match status" value="1"/>
</dbReference>
<feature type="region of interest" description="Disordered" evidence="5">
    <location>
        <begin position="146"/>
        <end position="180"/>
    </location>
</feature>
<keyword evidence="8" id="KW-1185">Reference proteome</keyword>
<dbReference type="PANTHER" id="PTHR10634:SF98">
    <property type="entry name" value="ZINC FINGER A20 AND AN1 DOMAIN-CONTAINING STRESS-ASSOCIATED PROTEIN 3"/>
    <property type="match status" value="1"/>
</dbReference>
<keyword evidence="1" id="KW-0479">Metal-binding</keyword>
<feature type="domain" description="AN1-type" evidence="7">
    <location>
        <begin position="176"/>
        <end position="222"/>
    </location>
</feature>
<feature type="region of interest" description="Disordered" evidence="5">
    <location>
        <begin position="51"/>
        <end position="131"/>
    </location>
</feature>
<evidence type="ECO:0000256" key="4">
    <source>
        <dbReference type="PROSITE-ProRule" id="PRU00449"/>
    </source>
</evidence>
<dbReference type="Gene3D" id="1.20.5.4770">
    <property type="match status" value="1"/>
</dbReference>
<organism evidence="8 9">
    <name type="scientific">Cyclospora cayetanensis</name>
    <dbReference type="NCBI Taxonomy" id="88456"/>
    <lineage>
        <taxon>Eukaryota</taxon>
        <taxon>Sar</taxon>
        <taxon>Alveolata</taxon>
        <taxon>Apicomplexa</taxon>
        <taxon>Conoidasida</taxon>
        <taxon>Coccidia</taxon>
        <taxon>Eucoccidiorida</taxon>
        <taxon>Eimeriorina</taxon>
        <taxon>Eimeriidae</taxon>
        <taxon>Cyclospora</taxon>
    </lineage>
</organism>
<dbReference type="PROSITE" id="PS51039">
    <property type="entry name" value="ZF_AN1"/>
    <property type="match status" value="1"/>
</dbReference>
<evidence type="ECO:0000256" key="3">
    <source>
        <dbReference type="ARBA" id="ARBA00022833"/>
    </source>
</evidence>
<dbReference type="PANTHER" id="PTHR10634">
    <property type="entry name" value="AN1-TYPE ZINC FINGER PROTEIN"/>
    <property type="match status" value="1"/>
</dbReference>
<dbReference type="SUPFAM" id="SSF118310">
    <property type="entry name" value="AN1-like Zinc finger"/>
    <property type="match status" value="1"/>
</dbReference>
<dbReference type="InterPro" id="IPR035896">
    <property type="entry name" value="AN1-like_Znf"/>
</dbReference>